<keyword evidence="3" id="KW-1185">Reference proteome</keyword>
<feature type="domain" description="Phosphoribulokinase/uridine kinase" evidence="1">
    <location>
        <begin position="18"/>
        <end position="199"/>
    </location>
</feature>
<dbReference type="InterPro" id="IPR027417">
    <property type="entry name" value="P-loop_NTPase"/>
</dbReference>
<dbReference type="Proteomes" id="UP000520767">
    <property type="component" value="Unassembled WGS sequence"/>
</dbReference>
<dbReference type="AlphaFoldDB" id="A0A7W7VIZ5"/>
<keyword evidence="2" id="KW-0808">Transferase</keyword>
<keyword evidence="2" id="KW-0418">Kinase</keyword>
<dbReference type="GO" id="GO:0016301">
    <property type="term" value="F:kinase activity"/>
    <property type="evidence" value="ECO:0007669"/>
    <property type="project" value="UniProtKB-KW"/>
</dbReference>
<sequence>MRFDDLVARVRGLPGRPMIGICGAPGAGKSTLAERLVTALGAEAVLIGMDGYHLAQVELARLDRAARKGAPDTFDAAGYVHLLRRVRDQDGETVYAPEFRREIEEPIAGAVPVRPEHRYVVTEGNYLLVDEDPWREVRTLLTETWFLAPDETLRRDRLIARHRAFGRSLDEARERTLGSDERNAVLINATRRAADLVLGSVG</sequence>
<dbReference type="Pfam" id="PF00485">
    <property type="entry name" value="PRK"/>
    <property type="match status" value="1"/>
</dbReference>
<evidence type="ECO:0000313" key="3">
    <source>
        <dbReference type="Proteomes" id="UP000520767"/>
    </source>
</evidence>
<dbReference type="PANTHER" id="PTHR10285">
    <property type="entry name" value="URIDINE KINASE"/>
    <property type="match status" value="1"/>
</dbReference>
<dbReference type="InterPro" id="IPR006083">
    <property type="entry name" value="PRK/URK"/>
</dbReference>
<dbReference type="EMBL" id="JACHJQ010000011">
    <property type="protein sequence ID" value="MBB4911968.1"/>
    <property type="molecule type" value="Genomic_DNA"/>
</dbReference>
<evidence type="ECO:0000259" key="1">
    <source>
        <dbReference type="Pfam" id="PF00485"/>
    </source>
</evidence>
<dbReference type="GO" id="GO:0005524">
    <property type="term" value="F:ATP binding"/>
    <property type="evidence" value="ECO:0007669"/>
    <property type="project" value="InterPro"/>
</dbReference>
<dbReference type="Gene3D" id="3.40.50.300">
    <property type="entry name" value="P-loop containing nucleotide triphosphate hydrolases"/>
    <property type="match status" value="2"/>
</dbReference>
<dbReference type="NCBIfam" id="NF006743">
    <property type="entry name" value="PRK09270.1-2"/>
    <property type="match status" value="1"/>
</dbReference>
<reference evidence="2 3" key="1">
    <citation type="submission" date="2020-08" db="EMBL/GenBank/DDBJ databases">
        <title>Genomic Encyclopedia of Type Strains, Phase III (KMG-III): the genomes of soil and plant-associated and newly described type strains.</title>
        <authorList>
            <person name="Whitman W."/>
        </authorList>
    </citation>
    <scope>NUCLEOTIDE SEQUENCE [LARGE SCALE GENOMIC DNA]</scope>
    <source>
        <strain evidence="2 3">CECT 8960</strain>
    </source>
</reference>
<evidence type="ECO:0000313" key="2">
    <source>
        <dbReference type="EMBL" id="MBB4911968.1"/>
    </source>
</evidence>
<organism evidence="2 3">
    <name type="scientific">Actinophytocola algeriensis</name>
    <dbReference type="NCBI Taxonomy" id="1768010"/>
    <lineage>
        <taxon>Bacteria</taxon>
        <taxon>Bacillati</taxon>
        <taxon>Actinomycetota</taxon>
        <taxon>Actinomycetes</taxon>
        <taxon>Pseudonocardiales</taxon>
        <taxon>Pseudonocardiaceae</taxon>
    </lineage>
</organism>
<dbReference type="SUPFAM" id="SSF52540">
    <property type="entry name" value="P-loop containing nucleoside triphosphate hydrolases"/>
    <property type="match status" value="1"/>
</dbReference>
<comment type="caution">
    <text evidence="2">The sequence shown here is derived from an EMBL/GenBank/DDBJ whole genome shotgun (WGS) entry which is preliminary data.</text>
</comment>
<protein>
    <submittedName>
        <fullName evidence="2">Pantothenate kinase</fullName>
    </submittedName>
</protein>
<gene>
    <name evidence="2" type="ORF">FHR82_008239</name>
</gene>
<accession>A0A7W7VIZ5</accession>
<proteinExistence type="predicted"/>
<name>A0A7W7VIZ5_9PSEU</name>